<evidence type="ECO:0000313" key="4">
    <source>
        <dbReference type="EMBL" id="WNQ14285.1"/>
    </source>
</evidence>
<dbReference type="PROSITE" id="PS50994">
    <property type="entry name" value="INTEGRASE"/>
    <property type="match status" value="1"/>
</dbReference>
<dbReference type="RefSeq" id="WP_315608058.1">
    <property type="nucleotide sequence ID" value="NZ_CP130318.1"/>
</dbReference>
<dbReference type="GO" id="GO:0003676">
    <property type="term" value="F:nucleic acid binding"/>
    <property type="evidence" value="ECO:0007669"/>
    <property type="project" value="InterPro"/>
</dbReference>
<reference evidence="4 5" key="1">
    <citation type="submission" date="2022-02" db="EMBL/GenBank/DDBJ databases">
        <title>Paenibacillus sp. MBLB1776 Whole Genome Shotgun Sequencing.</title>
        <authorList>
            <person name="Hwang C.Y."/>
            <person name="Cho E.-S."/>
            <person name="Seo M.-J."/>
        </authorList>
    </citation>
    <scope>NUCLEOTIDE SEQUENCE [LARGE SCALE GENOMIC DNA]</scope>
    <source>
        <strain evidence="4 5">MBLB1776</strain>
    </source>
</reference>
<dbReference type="Pfam" id="PF00665">
    <property type="entry name" value="rve"/>
    <property type="match status" value="1"/>
</dbReference>
<dbReference type="KEGG" id="paun:MJA45_18725"/>
<evidence type="ECO:0000313" key="5">
    <source>
        <dbReference type="Proteomes" id="UP001305702"/>
    </source>
</evidence>
<protein>
    <submittedName>
        <fullName evidence="4">IS3 family transposase</fullName>
    </submittedName>
</protein>
<organism evidence="4 5">
    <name type="scientific">Paenibacillus aurantius</name>
    <dbReference type="NCBI Taxonomy" id="2918900"/>
    <lineage>
        <taxon>Bacteria</taxon>
        <taxon>Bacillati</taxon>
        <taxon>Bacillota</taxon>
        <taxon>Bacilli</taxon>
        <taxon>Bacillales</taxon>
        <taxon>Paenibacillaceae</taxon>
        <taxon>Paenibacillus</taxon>
    </lineage>
</organism>
<name>A0AA96LLJ9_9BACL</name>
<evidence type="ECO:0000259" key="3">
    <source>
        <dbReference type="PROSITE" id="PS50994"/>
    </source>
</evidence>
<dbReference type="AlphaFoldDB" id="A0AA96LLJ9"/>
<dbReference type="Proteomes" id="UP001305702">
    <property type="component" value="Chromosome"/>
</dbReference>
<dbReference type="InterPro" id="IPR050900">
    <property type="entry name" value="Transposase_IS3/IS150/IS904"/>
</dbReference>
<dbReference type="InterPro" id="IPR025948">
    <property type="entry name" value="HTH-like_dom"/>
</dbReference>
<dbReference type="Pfam" id="PF13333">
    <property type="entry name" value="rve_2"/>
    <property type="match status" value="1"/>
</dbReference>
<dbReference type="PANTHER" id="PTHR46889:SF4">
    <property type="entry name" value="TRANSPOSASE INSO FOR INSERTION SEQUENCE ELEMENT IS911B-RELATED"/>
    <property type="match status" value="1"/>
</dbReference>
<sequence length="326" mass="38030">MKYWETQETGNGGRRTFAAPSGERVAKKAYRTAKGGREEQRQTYQAIEELAPSYPITLLCRLAGVARSSYYKWAARKQHPTAKQIQDDELKAKIMECHTHVKGIYGYPRVRTWLKKTHNLQVNHKRVYRLMRELGIRSRIRRKKPYFGSREATVVSKNVLNRKFSATAPNQKWATDVTYLPIGSRFLYLSVIVDLYNNEVVSYQIGRHNNLKLVLDTVEAAIHKRNVKKLLLHSDQGFQYTHKHYHTLLKRKKIKPSMSRKGNCWDNACIESFFGHLKSECVRLQSFASEDELTEAIGSYIHFYNNERFQQKLNNLSPVEYRTKVA</sequence>
<feature type="domain" description="Integrase catalytic" evidence="3">
    <location>
        <begin position="165"/>
        <end position="326"/>
    </location>
</feature>
<feature type="region of interest" description="Disordered" evidence="2">
    <location>
        <begin position="1"/>
        <end position="22"/>
    </location>
</feature>
<dbReference type="NCBIfam" id="NF033516">
    <property type="entry name" value="transpos_IS3"/>
    <property type="match status" value="1"/>
</dbReference>
<dbReference type="SUPFAM" id="SSF53098">
    <property type="entry name" value="Ribonuclease H-like"/>
    <property type="match status" value="1"/>
</dbReference>
<dbReference type="InterPro" id="IPR001584">
    <property type="entry name" value="Integrase_cat-core"/>
</dbReference>
<comment type="function">
    <text evidence="1">Involved in the transposition of the insertion sequence.</text>
</comment>
<dbReference type="GO" id="GO:0015074">
    <property type="term" value="P:DNA integration"/>
    <property type="evidence" value="ECO:0007669"/>
    <property type="project" value="InterPro"/>
</dbReference>
<accession>A0AA96LLJ9</accession>
<dbReference type="EMBL" id="CP130318">
    <property type="protein sequence ID" value="WNQ14285.1"/>
    <property type="molecule type" value="Genomic_DNA"/>
</dbReference>
<dbReference type="Gene3D" id="3.30.420.10">
    <property type="entry name" value="Ribonuclease H-like superfamily/Ribonuclease H"/>
    <property type="match status" value="1"/>
</dbReference>
<evidence type="ECO:0000256" key="1">
    <source>
        <dbReference type="ARBA" id="ARBA00002286"/>
    </source>
</evidence>
<dbReference type="InterPro" id="IPR048020">
    <property type="entry name" value="Transpos_IS3"/>
</dbReference>
<gene>
    <name evidence="4" type="ORF">MJA45_18725</name>
</gene>
<dbReference type="InterPro" id="IPR036397">
    <property type="entry name" value="RNaseH_sf"/>
</dbReference>
<dbReference type="PANTHER" id="PTHR46889">
    <property type="entry name" value="TRANSPOSASE INSF FOR INSERTION SEQUENCE IS3B-RELATED"/>
    <property type="match status" value="1"/>
</dbReference>
<evidence type="ECO:0000256" key="2">
    <source>
        <dbReference type="SAM" id="MobiDB-lite"/>
    </source>
</evidence>
<dbReference type="Pfam" id="PF13276">
    <property type="entry name" value="HTH_21"/>
    <property type="match status" value="1"/>
</dbReference>
<dbReference type="InterPro" id="IPR012337">
    <property type="entry name" value="RNaseH-like_sf"/>
</dbReference>
<keyword evidence="5" id="KW-1185">Reference proteome</keyword>
<proteinExistence type="predicted"/>